<organism evidence="2 3">
    <name type="scientific">Cohnella luojiensis</name>
    <dbReference type="NCBI Taxonomy" id="652876"/>
    <lineage>
        <taxon>Bacteria</taxon>
        <taxon>Bacillati</taxon>
        <taxon>Bacillota</taxon>
        <taxon>Bacilli</taxon>
        <taxon>Bacillales</taxon>
        <taxon>Paenibacillaceae</taxon>
        <taxon>Cohnella</taxon>
    </lineage>
</organism>
<feature type="transmembrane region" description="Helical" evidence="1">
    <location>
        <begin position="191"/>
        <end position="211"/>
    </location>
</feature>
<evidence type="ECO:0000313" key="3">
    <source>
        <dbReference type="Proteomes" id="UP000297900"/>
    </source>
</evidence>
<name>A0A4Y8LNP0_9BACL</name>
<comment type="caution">
    <text evidence="2">The sequence shown here is derived from an EMBL/GenBank/DDBJ whole genome shotgun (WGS) entry which is preliminary data.</text>
</comment>
<keyword evidence="1" id="KW-1133">Transmembrane helix</keyword>
<dbReference type="OrthoDB" id="2601231at2"/>
<feature type="transmembrane region" description="Helical" evidence="1">
    <location>
        <begin position="167"/>
        <end position="185"/>
    </location>
</feature>
<dbReference type="AlphaFoldDB" id="A0A4Y8LNP0"/>
<feature type="transmembrane region" description="Helical" evidence="1">
    <location>
        <begin position="33"/>
        <end position="51"/>
    </location>
</feature>
<reference evidence="2 3" key="1">
    <citation type="submission" date="2019-03" db="EMBL/GenBank/DDBJ databases">
        <title>Cohnella endophytica sp. nov., a novel endophytic bacterium isolated from bark of Sonneratia apetala.</title>
        <authorList>
            <person name="Tuo L."/>
        </authorList>
    </citation>
    <scope>NUCLEOTIDE SEQUENCE [LARGE SCALE GENOMIC DNA]</scope>
    <source>
        <strain evidence="2 3">CCTCC AB 208254</strain>
    </source>
</reference>
<feature type="transmembrane region" description="Helical" evidence="1">
    <location>
        <begin position="124"/>
        <end position="146"/>
    </location>
</feature>
<feature type="transmembrane region" description="Helical" evidence="1">
    <location>
        <begin position="57"/>
        <end position="77"/>
    </location>
</feature>
<feature type="transmembrane region" description="Helical" evidence="1">
    <location>
        <begin position="84"/>
        <end position="104"/>
    </location>
</feature>
<accession>A0A4Y8LNP0</accession>
<dbReference type="RefSeq" id="WP_135154278.1">
    <property type="nucleotide sequence ID" value="NZ_SOMN01000044.1"/>
</dbReference>
<keyword evidence="1" id="KW-0812">Transmembrane</keyword>
<sequence length="217" mass="24810">MERFLVDFIVNIFETIAGISLILSIFRFQIKGFVPQILFTAVVMAQTSYLLREVLNQDSITPFFMLAWIVILLWLLFRVHYFYALLMAITGYLGYLLIQISIVYSFQFLFDTEIPVVDFYTMKIIQIISSSIALLISVVLMMKRIGFSFVPDRVQESVLLKGTNRRMLLLLIAGSVIVSAIVFIYESGFGTFMLGILTIVFALYAIIHLALAKERSI</sequence>
<evidence type="ECO:0000313" key="2">
    <source>
        <dbReference type="EMBL" id="TFE22618.1"/>
    </source>
</evidence>
<dbReference type="EMBL" id="SOMN01000044">
    <property type="protein sequence ID" value="TFE22618.1"/>
    <property type="molecule type" value="Genomic_DNA"/>
</dbReference>
<dbReference type="Proteomes" id="UP000297900">
    <property type="component" value="Unassembled WGS sequence"/>
</dbReference>
<gene>
    <name evidence="2" type="ORF">E2980_21345</name>
</gene>
<keyword evidence="3" id="KW-1185">Reference proteome</keyword>
<proteinExistence type="predicted"/>
<protein>
    <submittedName>
        <fullName evidence="2">Uncharacterized protein</fullName>
    </submittedName>
</protein>
<evidence type="ECO:0000256" key="1">
    <source>
        <dbReference type="SAM" id="Phobius"/>
    </source>
</evidence>
<keyword evidence="1" id="KW-0472">Membrane</keyword>
<feature type="transmembrane region" description="Helical" evidence="1">
    <location>
        <begin position="6"/>
        <end position="26"/>
    </location>
</feature>